<dbReference type="PROSITE" id="PS51318">
    <property type="entry name" value="TAT"/>
    <property type="match status" value="1"/>
</dbReference>
<gene>
    <name evidence="6" type="ORF">V5F30_23645</name>
</gene>
<name>A0ABW6ZQG9_9HYPH</name>
<dbReference type="InterPro" id="IPR029058">
    <property type="entry name" value="AB_hydrolase_fold"/>
</dbReference>
<comment type="caution">
    <text evidence="6">The sequence shown here is derived from an EMBL/GenBank/DDBJ whole genome shotgun (WGS) entry which is preliminary data.</text>
</comment>
<proteinExistence type="inferred from homology"/>
<keyword evidence="2 3" id="KW-0378">Hydrolase</keyword>
<keyword evidence="4" id="KW-0732">Signal</keyword>
<keyword evidence="7" id="KW-1185">Reference proteome</keyword>
<comment type="similarity">
    <text evidence="1 3">Belongs to the peptidase S33 family.</text>
</comment>
<evidence type="ECO:0000256" key="3">
    <source>
        <dbReference type="PIRNR" id="PIRNR005539"/>
    </source>
</evidence>
<evidence type="ECO:0000259" key="5">
    <source>
        <dbReference type="Pfam" id="PF00561"/>
    </source>
</evidence>
<dbReference type="SUPFAM" id="SSF53474">
    <property type="entry name" value="alpha/beta-Hydrolases"/>
    <property type="match status" value="1"/>
</dbReference>
<dbReference type="PANTHER" id="PTHR43798:SF33">
    <property type="entry name" value="HYDROLASE, PUTATIVE (AFU_ORTHOLOGUE AFUA_2G14860)-RELATED"/>
    <property type="match status" value="1"/>
</dbReference>
<evidence type="ECO:0000313" key="6">
    <source>
        <dbReference type="EMBL" id="MFG1255224.1"/>
    </source>
</evidence>
<reference evidence="6 7" key="1">
    <citation type="submission" date="2024-02" db="EMBL/GenBank/DDBJ databases">
        <title>Expansion and revision of Xanthobacter and proposal of Roseixanthobacter gen. nov.</title>
        <authorList>
            <person name="Soltysiak M.P.M."/>
            <person name="Jalihal A."/>
            <person name="Ory A."/>
            <person name="Chrisophersen C."/>
            <person name="Lee A.D."/>
            <person name="Boulton J."/>
            <person name="Springer M."/>
        </authorList>
    </citation>
    <scope>NUCLEOTIDE SEQUENCE [LARGE SCALE GENOMIC DNA]</scope>
    <source>
        <strain evidence="6 7">CB5</strain>
    </source>
</reference>
<accession>A0ABW6ZQG9</accession>
<dbReference type="InterPro" id="IPR005945">
    <property type="entry name" value="Pro_imino_pep"/>
</dbReference>
<dbReference type="NCBIfam" id="TIGR01250">
    <property type="entry name" value="pro_imino_pep_2"/>
    <property type="match status" value="1"/>
</dbReference>
<evidence type="ECO:0000256" key="1">
    <source>
        <dbReference type="ARBA" id="ARBA00010088"/>
    </source>
</evidence>
<dbReference type="GO" id="GO:0016787">
    <property type="term" value="F:hydrolase activity"/>
    <property type="evidence" value="ECO:0007669"/>
    <property type="project" value="UniProtKB-KW"/>
</dbReference>
<evidence type="ECO:0000313" key="7">
    <source>
        <dbReference type="Proteomes" id="UP001604043"/>
    </source>
</evidence>
<sequence length="343" mass="36330">MAGLDRRAFLSLLGAAALLPTVRPAVARPAVFPPADRELMVPVKGGRIYVRTNGVSAGGRLPVLLLHGGPGGMHSTFHDPLELADERMVVLYDQLDSGRSDHPDDPANWTVPRFADEIDAVAAALGLARFHVLGHSWGATIALEWAARKPATLAGLVLASPFISGKSWIADVTARRAALPADVQAVIDACEGKAPPPQATCDAAAGAFYAAFNRREPLPAMRKAYEAAQNLKLNEKLYVAMNGAGEFTQTGTLKDYDGEPLLARLDGARTLFVIGQYDETRISTVAAFAEQVPGGAEFAVIPGAAHGIFNDRPDESVAVVRGFLRRQDALAQKDAPAAQGTKP</sequence>
<evidence type="ECO:0000256" key="4">
    <source>
        <dbReference type="SAM" id="SignalP"/>
    </source>
</evidence>
<dbReference type="PRINTS" id="PR00793">
    <property type="entry name" value="PROAMNOPTASE"/>
</dbReference>
<dbReference type="Gene3D" id="3.40.50.1820">
    <property type="entry name" value="alpha/beta hydrolase"/>
    <property type="match status" value="1"/>
</dbReference>
<dbReference type="RefSeq" id="WP_051678827.1">
    <property type="nucleotide sequence ID" value="NZ_JBAFUR010000009.1"/>
</dbReference>
<dbReference type="Pfam" id="PF00561">
    <property type="entry name" value="Abhydrolase_1"/>
    <property type="match status" value="1"/>
</dbReference>
<dbReference type="InterPro" id="IPR002410">
    <property type="entry name" value="Peptidase_S33"/>
</dbReference>
<dbReference type="Proteomes" id="UP001604043">
    <property type="component" value="Unassembled WGS sequence"/>
</dbReference>
<organism evidence="6 7">
    <name type="scientific">Xanthobacter aminoxidans</name>
    <dbReference type="NCBI Taxonomy" id="186280"/>
    <lineage>
        <taxon>Bacteria</taxon>
        <taxon>Pseudomonadati</taxon>
        <taxon>Pseudomonadota</taxon>
        <taxon>Alphaproteobacteria</taxon>
        <taxon>Hyphomicrobiales</taxon>
        <taxon>Xanthobacteraceae</taxon>
        <taxon>Xanthobacter</taxon>
    </lineage>
</organism>
<protein>
    <submittedName>
        <fullName evidence="6">Proline iminopeptidase-family hydrolase</fullName>
    </submittedName>
</protein>
<dbReference type="PANTHER" id="PTHR43798">
    <property type="entry name" value="MONOACYLGLYCEROL LIPASE"/>
    <property type="match status" value="1"/>
</dbReference>
<dbReference type="PIRSF" id="PIRSF005539">
    <property type="entry name" value="Pept_S33_TRI_F1"/>
    <property type="match status" value="1"/>
</dbReference>
<dbReference type="InterPro" id="IPR006311">
    <property type="entry name" value="TAT_signal"/>
</dbReference>
<dbReference type="EMBL" id="JBAFUR010000009">
    <property type="protein sequence ID" value="MFG1255224.1"/>
    <property type="molecule type" value="Genomic_DNA"/>
</dbReference>
<feature type="chain" id="PRO_5045340945" evidence="4">
    <location>
        <begin position="28"/>
        <end position="343"/>
    </location>
</feature>
<dbReference type="InterPro" id="IPR050266">
    <property type="entry name" value="AB_hydrolase_sf"/>
</dbReference>
<dbReference type="InterPro" id="IPR000073">
    <property type="entry name" value="AB_hydrolase_1"/>
</dbReference>
<evidence type="ECO:0000256" key="2">
    <source>
        <dbReference type="ARBA" id="ARBA00022801"/>
    </source>
</evidence>
<feature type="domain" description="AB hydrolase-1" evidence="5">
    <location>
        <begin position="62"/>
        <end position="311"/>
    </location>
</feature>
<feature type="signal peptide" evidence="4">
    <location>
        <begin position="1"/>
        <end position="27"/>
    </location>
</feature>